<dbReference type="AlphaFoldDB" id="A0AAN7UU46"/>
<name>A0AAN7UU46_9PEZI</name>
<dbReference type="EMBL" id="JAWHQM010000060">
    <property type="protein sequence ID" value="KAK5635982.1"/>
    <property type="molecule type" value="Genomic_DNA"/>
</dbReference>
<reference evidence="1 2" key="1">
    <citation type="submission" date="2023-10" db="EMBL/GenBank/DDBJ databases">
        <title>Draft genome sequence of Xylaria bambusicola isolate GMP-LS, the root and basal stem rot pathogen of sugarcane in Indonesia.</title>
        <authorList>
            <person name="Selvaraj P."/>
            <person name="Muralishankar V."/>
            <person name="Muruganantham S."/>
            <person name="Sp S."/>
            <person name="Haryani S."/>
            <person name="Lau K.J.X."/>
            <person name="Naqvi N.I."/>
        </authorList>
    </citation>
    <scope>NUCLEOTIDE SEQUENCE [LARGE SCALE GENOMIC DNA]</scope>
    <source>
        <strain evidence="1">GMP-LS</strain>
    </source>
</reference>
<sequence>MGTATKGVVIKGPIRAMRFALATASSASVRVDPAAVFVLEGNAGGVGLLLARYLRPSPSSSEASSLGLSL</sequence>
<proteinExistence type="predicted"/>
<comment type="caution">
    <text evidence="1">The sequence shown here is derived from an EMBL/GenBank/DDBJ whole genome shotgun (WGS) entry which is preliminary data.</text>
</comment>
<dbReference type="Proteomes" id="UP001305414">
    <property type="component" value="Unassembled WGS sequence"/>
</dbReference>
<organism evidence="1 2">
    <name type="scientific">Xylaria bambusicola</name>
    <dbReference type="NCBI Taxonomy" id="326684"/>
    <lineage>
        <taxon>Eukaryota</taxon>
        <taxon>Fungi</taxon>
        <taxon>Dikarya</taxon>
        <taxon>Ascomycota</taxon>
        <taxon>Pezizomycotina</taxon>
        <taxon>Sordariomycetes</taxon>
        <taxon>Xylariomycetidae</taxon>
        <taxon>Xylariales</taxon>
        <taxon>Xylariaceae</taxon>
        <taxon>Xylaria</taxon>
    </lineage>
</organism>
<evidence type="ECO:0000313" key="2">
    <source>
        <dbReference type="Proteomes" id="UP001305414"/>
    </source>
</evidence>
<accession>A0AAN7UU46</accession>
<gene>
    <name evidence="1" type="ORF">RRF57_011694</name>
</gene>
<protein>
    <submittedName>
        <fullName evidence="1">Uncharacterized protein</fullName>
    </submittedName>
</protein>
<keyword evidence="2" id="KW-1185">Reference proteome</keyword>
<evidence type="ECO:0000313" key="1">
    <source>
        <dbReference type="EMBL" id="KAK5635982.1"/>
    </source>
</evidence>